<dbReference type="AlphaFoldDB" id="A0AA41S3C0"/>
<evidence type="ECO:0000256" key="4">
    <source>
        <dbReference type="ARBA" id="ARBA00023242"/>
    </source>
</evidence>
<proteinExistence type="inferred from homology"/>
<comment type="subcellular location">
    <subcellularLocation>
        <location evidence="1">Nucleus</location>
    </subcellularLocation>
</comment>
<protein>
    <recommendedName>
        <fullName evidence="5">LOB domain-containing protein</fullName>
    </recommendedName>
</protein>
<dbReference type="Pfam" id="PF03195">
    <property type="entry name" value="LOB"/>
    <property type="match status" value="1"/>
</dbReference>
<evidence type="ECO:0000313" key="6">
    <source>
        <dbReference type="EMBL" id="MCL7028075.1"/>
    </source>
</evidence>
<organism evidence="6 7">
    <name type="scientific">Papaver nudicaule</name>
    <name type="common">Iceland poppy</name>
    <dbReference type="NCBI Taxonomy" id="74823"/>
    <lineage>
        <taxon>Eukaryota</taxon>
        <taxon>Viridiplantae</taxon>
        <taxon>Streptophyta</taxon>
        <taxon>Embryophyta</taxon>
        <taxon>Tracheophyta</taxon>
        <taxon>Spermatophyta</taxon>
        <taxon>Magnoliopsida</taxon>
        <taxon>Ranunculales</taxon>
        <taxon>Papaveraceae</taxon>
        <taxon>Papaveroideae</taxon>
        <taxon>Papaver</taxon>
    </lineage>
</organism>
<feature type="domain" description="LOB" evidence="5">
    <location>
        <begin position="3"/>
        <end position="102"/>
    </location>
</feature>
<keyword evidence="4" id="KW-0539">Nucleus</keyword>
<dbReference type="PANTHER" id="PTHR31301">
    <property type="entry name" value="LOB DOMAIN-CONTAINING PROTEIN 4-RELATED"/>
    <property type="match status" value="1"/>
</dbReference>
<keyword evidence="7" id="KW-1185">Reference proteome</keyword>
<evidence type="ECO:0000256" key="3">
    <source>
        <dbReference type="ARBA" id="ARBA00022473"/>
    </source>
</evidence>
<dbReference type="Proteomes" id="UP001177140">
    <property type="component" value="Unassembled WGS sequence"/>
</dbReference>
<comment type="caution">
    <text evidence="6">The sequence shown here is derived from an EMBL/GenBank/DDBJ whole genome shotgun (WGS) entry which is preliminary data.</text>
</comment>
<dbReference type="PROSITE" id="PS50891">
    <property type="entry name" value="LOB"/>
    <property type="match status" value="1"/>
</dbReference>
<accession>A0AA41S3C0</accession>
<reference evidence="6" key="1">
    <citation type="submission" date="2022-03" db="EMBL/GenBank/DDBJ databases">
        <title>A functionally conserved STORR gene fusion in Papaver species that diverged 16.8 million years ago.</title>
        <authorList>
            <person name="Catania T."/>
        </authorList>
    </citation>
    <scope>NUCLEOTIDE SEQUENCE</scope>
    <source>
        <strain evidence="6">S-191538</strain>
    </source>
</reference>
<dbReference type="EMBL" id="JAJJMA010075361">
    <property type="protein sequence ID" value="MCL7028075.1"/>
    <property type="molecule type" value="Genomic_DNA"/>
</dbReference>
<gene>
    <name evidence="6" type="ORF">MKW94_027710</name>
</gene>
<comment type="similarity">
    <text evidence="2">Belongs to the LOB domain-containing protein family.</text>
</comment>
<name>A0AA41S3C0_PAPNU</name>
<dbReference type="PANTHER" id="PTHR31301:SF83">
    <property type="entry name" value="PROTEIN ASYMMETRIC LEAVES 2"/>
    <property type="match status" value="1"/>
</dbReference>
<sequence length="132" mass="14613">MAKSCAACAYQKKRCSPQCPLAPFFPPHRREDFEIVAKFSANCAQPFSPVDEPEQHLVAESMMIEAAARISDPVHGLAGISETLSQQLEDLTSELASVNQQNRFHLLRSIVQKKKSQEIRQNQITSPMGASS</sequence>
<dbReference type="InterPro" id="IPR004883">
    <property type="entry name" value="LOB"/>
</dbReference>
<evidence type="ECO:0000256" key="2">
    <source>
        <dbReference type="ARBA" id="ARBA00005474"/>
    </source>
</evidence>
<evidence type="ECO:0000313" key="7">
    <source>
        <dbReference type="Proteomes" id="UP001177140"/>
    </source>
</evidence>
<dbReference type="GO" id="GO:0005634">
    <property type="term" value="C:nucleus"/>
    <property type="evidence" value="ECO:0007669"/>
    <property type="project" value="UniProtKB-SubCell"/>
</dbReference>
<evidence type="ECO:0000256" key="1">
    <source>
        <dbReference type="ARBA" id="ARBA00004123"/>
    </source>
</evidence>
<evidence type="ECO:0000259" key="5">
    <source>
        <dbReference type="PROSITE" id="PS50891"/>
    </source>
</evidence>
<keyword evidence="3" id="KW-0217">Developmental protein</keyword>